<accession>A0A4P6JLR4</accession>
<dbReference type="OrthoDB" id="1550456at2"/>
<dbReference type="AlphaFoldDB" id="A0A4P6JLR4"/>
<proteinExistence type="predicted"/>
<dbReference type="InterPro" id="IPR009833">
    <property type="entry name" value="DUF1398"/>
</dbReference>
<dbReference type="EMBL" id="CP035758">
    <property type="protein sequence ID" value="QBD76023.1"/>
    <property type="molecule type" value="Genomic_DNA"/>
</dbReference>
<keyword evidence="2" id="KW-1185">Reference proteome</keyword>
<dbReference type="KEGG" id="kbs:EPA93_08395"/>
<dbReference type="Proteomes" id="UP000290365">
    <property type="component" value="Chromosome"/>
</dbReference>
<dbReference type="RefSeq" id="WP_129886619.1">
    <property type="nucleotide sequence ID" value="NZ_CP035758.1"/>
</dbReference>
<evidence type="ECO:0000313" key="2">
    <source>
        <dbReference type="Proteomes" id="UP000290365"/>
    </source>
</evidence>
<reference evidence="1 2" key="1">
    <citation type="submission" date="2019-01" db="EMBL/GenBank/DDBJ databases">
        <title>Ktedonosporobacter rubrisoli SCAWS-G2.</title>
        <authorList>
            <person name="Huang Y."/>
            <person name="Yan B."/>
        </authorList>
    </citation>
    <scope>NUCLEOTIDE SEQUENCE [LARGE SCALE GENOMIC DNA]</scope>
    <source>
        <strain evidence="1 2">SCAWS-G2</strain>
    </source>
</reference>
<organism evidence="1 2">
    <name type="scientific">Ktedonosporobacter rubrisoli</name>
    <dbReference type="NCBI Taxonomy" id="2509675"/>
    <lineage>
        <taxon>Bacteria</taxon>
        <taxon>Bacillati</taxon>
        <taxon>Chloroflexota</taxon>
        <taxon>Ktedonobacteria</taxon>
        <taxon>Ktedonobacterales</taxon>
        <taxon>Ktedonosporobacteraceae</taxon>
        <taxon>Ktedonosporobacter</taxon>
    </lineage>
</organism>
<sequence length="130" mass="14685">MFTLEQINAIHDRLGTMEGFPQYVRALHALGIEKYDSYLTDGHSEYFGKGGQKLASPAVHETLAISDTSDREKVLAHLDLHGQRKTSYLEMSRGLAESGVEKWTVDTHNMTLAYYDKQGNELLIEQIVSR</sequence>
<protein>
    <submittedName>
        <fullName evidence="1">DUF1398 domain-containing protein</fullName>
    </submittedName>
</protein>
<gene>
    <name evidence="1" type="ORF">EPA93_08395</name>
</gene>
<dbReference type="Pfam" id="PF07166">
    <property type="entry name" value="DUF1398"/>
    <property type="match status" value="1"/>
</dbReference>
<evidence type="ECO:0000313" key="1">
    <source>
        <dbReference type="EMBL" id="QBD76023.1"/>
    </source>
</evidence>
<dbReference type="Gene3D" id="3.30.1810.10">
    <property type="entry name" value="YdfO-like"/>
    <property type="match status" value="1"/>
</dbReference>
<dbReference type="SUPFAM" id="SSF160419">
    <property type="entry name" value="YdfO-like"/>
    <property type="match status" value="1"/>
</dbReference>
<name>A0A4P6JLR4_KTERU</name>
<dbReference type="InterPro" id="IPR036696">
    <property type="entry name" value="YdfO-like_sf"/>
</dbReference>